<gene>
    <name evidence="2" type="ORF">C0J27_03690</name>
</gene>
<dbReference type="EMBL" id="CP025544">
    <property type="protein sequence ID" value="AXK60820.1"/>
    <property type="molecule type" value="Genomic_DNA"/>
</dbReference>
<protein>
    <submittedName>
        <fullName evidence="2">Uncharacterized protein</fullName>
    </submittedName>
</protein>
<evidence type="ECO:0000313" key="3">
    <source>
        <dbReference type="Proteomes" id="UP000254834"/>
    </source>
</evidence>
<dbReference type="RefSeq" id="WP_115585835.1">
    <property type="nucleotide sequence ID" value="NZ_CP025544.1"/>
</dbReference>
<organism evidence="2 3">
    <name type="scientific">Candidatus Chromulinivorax destructor</name>
    <dbReference type="NCBI Taxonomy" id="2066483"/>
    <lineage>
        <taxon>Bacteria</taxon>
        <taxon>Candidatus Babelota</taxon>
        <taxon>Candidatus Babeliae</taxon>
        <taxon>Candidatus Babeliales</taxon>
        <taxon>Candidatus Chromulinivoraceae</taxon>
        <taxon>Candidatus Chromulinivorax</taxon>
    </lineage>
</organism>
<feature type="chain" id="PRO_5016643101" evidence="1">
    <location>
        <begin position="20"/>
        <end position="209"/>
    </location>
</feature>
<keyword evidence="1" id="KW-0732">Signal</keyword>
<evidence type="ECO:0000313" key="2">
    <source>
        <dbReference type="EMBL" id="AXK60820.1"/>
    </source>
</evidence>
<name>A0A345ZC03_9BACT</name>
<dbReference type="Proteomes" id="UP000254834">
    <property type="component" value="Chromosome"/>
</dbReference>
<reference evidence="2 3" key="1">
    <citation type="submission" date="2017-12" db="EMBL/GenBank/DDBJ databases">
        <title>Chromulinavorax destructans is a abundant pathogen of dominant heterotrophic picoflagllates.</title>
        <authorList>
            <person name="Deeg C.M."/>
            <person name="Zimmer M."/>
            <person name="Suttle C.A."/>
        </authorList>
    </citation>
    <scope>NUCLEOTIDE SEQUENCE [LARGE SCALE GENOMIC DNA]</scope>
    <source>
        <strain evidence="2 3">SeV1</strain>
    </source>
</reference>
<accession>A0A345ZC03</accession>
<dbReference type="KEGG" id="cdes:C0J27_03690"/>
<evidence type="ECO:0000256" key="1">
    <source>
        <dbReference type="SAM" id="SignalP"/>
    </source>
</evidence>
<keyword evidence="3" id="KW-1185">Reference proteome</keyword>
<proteinExistence type="predicted"/>
<dbReference type="AlphaFoldDB" id="A0A345ZC03"/>
<feature type="signal peptide" evidence="1">
    <location>
        <begin position="1"/>
        <end position="19"/>
    </location>
</feature>
<sequence>MKNHFIVIIWIIVSSNANASQYSQEQRLIDNSTQTPAWTTDALIKAHIHNEYHIKDFLDEFIKETLDTYLPNEMSEYELAKQKRESSRQKREKFIKSMPNCCRKGWCENIDGENCCNATMAMPSRLGCMLKFPCFYSRYITMKNQQTKETNDQFQCLDIYCNNNIGNINCCAATMLIPCAVVCIPCLYTDYVFIKNQNYHRYSEFYDWS</sequence>